<organism evidence="9 10">
    <name type="scientific">Candidatus Enterococcus ikei</name>
    <dbReference type="NCBI Taxonomy" id="2815326"/>
    <lineage>
        <taxon>Bacteria</taxon>
        <taxon>Bacillati</taxon>
        <taxon>Bacillota</taxon>
        <taxon>Bacilli</taxon>
        <taxon>Lactobacillales</taxon>
        <taxon>Enterococcaceae</taxon>
        <taxon>Enterococcus</taxon>
    </lineage>
</organism>
<evidence type="ECO:0000259" key="8">
    <source>
        <dbReference type="PROSITE" id="PS50853"/>
    </source>
</evidence>
<dbReference type="SUPFAM" id="SSF51055">
    <property type="entry name" value="Carbohydrate binding domain"/>
    <property type="match status" value="2"/>
</dbReference>
<gene>
    <name evidence="9" type="ORF">JZO69_09575</name>
</gene>
<feature type="domain" description="Fibronectin type-III" evidence="8">
    <location>
        <begin position="262"/>
        <end position="350"/>
    </location>
</feature>
<dbReference type="Pfam" id="PF13365">
    <property type="entry name" value="Trypsin_2"/>
    <property type="match status" value="1"/>
</dbReference>
<dbReference type="SUPFAM" id="SSF50494">
    <property type="entry name" value="Trypsin-like serine proteases"/>
    <property type="match status" value="1"/>
</dbReference>
<dbReference type="PRINTS" id="PR01774">
    <property type="entry name" value="EXFOLTOXIN"/>
</dbReference>
<dbReference type="SMART" id="SM00495">
    <property type="entry name" value="ChtBD3"/>
    <property type="match status" value="2"/>
</dbReference>
<dbReference type="EMBL" id="JAFLWD010000021">
    <property type="protein sequence ID" value="MBO0440611.1"/>
    <property type="molecule type" value="Genomic_DNA"/>
</dbReference>
<dbReference type="InterPro" id="IPR036116">
    <property type="entry name" value="FN3_sf"/>
</dbReference>
<dbReference type="InterPro" id="IPR036573">
    <property type="entry name" value="CBM_sf_5/12"/>
</dbReference>
<dbReference type="Pfam" id="PF00041">
    <property type="entry name" value="fn3"/>
    <property type="match status" value="1"/>
</dbReference>
<evidence type="ECO:0000256" key="7">
    <source>
        <dbReference type="RuleBase" id="RU004296"/>
    </source>
</evidence>
<protein>
    <recommendedName>
        <fullName evidence="7">Serine protease</fullName>
        <ecNumber evidence="7">3.4.21.-</ecNumber>
    </recommendedName>
</protein>
<evidence type="ECO:0000256" key="3">
    <source>
        <dbReference type="ARBA" id="ARBA00022729"/>
    </source>
</evidence>
<dbReference type="RefSeq" id="WP_207112653.1">
    <property type="nucleotide sequence ID" value="NZ_JAFLWD010000021.1"/>
</dbReference>
<evidence type="ECO:0000256" key="5">
    <source>
        <dbReference type="ARBA" id="ARBA00022825"/>
    </source>
</evidence>
<proteinExistence type="inferred from homology"/>
<dbReference type="Gene3D" id="2.40.10.10">
    <property type="entry name" value="Trypsin-like serine proteases"/>
    <property type="match status" value="2"/>
</dbReference>
<evidence type="ECO:0000313" key="10">
    <source>
        <dbReference type="Proteomes" id="UP000664632"/>
    </source>
</evidence>
<dbReference type="InterPro" id="IPR008256">
    <property type="entry name" value="Peptidase_S1B"/>
</dbReference>
<dbReference type="Pfam" id="PF02839">
    <property type="entry name" value="CBM_5_12"/>
    <property type="match status" value="2"/>
</dbReference>
<dbReference type="InterPro" id="IPR003961">
    <property type="entry name" value="FN3_dom"/>
</dbReference>
<evidence type="ECO:0000256" key="1">
    <source>
        <dbReference type="ARBA" id="ARBA00008764"/>
    </source>
</evidence>
<dbReference type="PANTHER" id="PTHR15462:SF8">
    <property type="entry name" value="SERINE PROTEASE"/>
    <property type="match status" value="1"/>
</dbReference>
<evidence type="ECO:0000313" key="9">
    <source>
        <dbReference type="EMBL" id="MBO0440611.1"/>
    </source>
</evidence>
<dbReference type="InterPro" id="IPR008353">
    <property type="entry name" value="Peptidase_S1B_tx"/>
</dbReference>
<evidence type="ECO:0000256" key="6">
    <source>
        <dbReference type="ARBA" id="ARBA00023326"/>
    </source>
</evidence>
<name>A0ABS3GZC5_9ENTE</name>
<dbReference type="EC" id="3.4.21.-" evidence="7"/>
<dbReference type="PROSITE" id="PS50853">
    <property type="entry name" value="FN3"/>
    <property type="match status" value="1"/>
</dbReference>
<dbReference type="InterPro" id="IPR013783">
    <property type="entry name" value="Ig-like_fold"/>
</dbReference>
<dbReference type="CDD" id="cd12215">
    <property type="entry name" value="ChiC_BD"/>
    <property type="match status" value="2"/>
</dbReference>
<accession>A0ABS3GZC5</accession>
<dbReference type="InterPro" id="IPR003610">
    <property type="entry name" value="CBM5/12"/>
</dbReference>
<dbReference type="InterPro" id="IPR009003">
    <property type="entry name" value="Peptidase_S1_PA"/>
</dbReference>
<keyword evidence="2 7" id="KW-0645">Protease</keyword>
<keyword evidence="4 7" id="KW-0378">Hydrolase</keyword>
<comment type="similarity">
    <text evidence="1 7">Belongs to the peptidase S1B family.</text>
</comment>
<dbReference type="SUPFAM" id="SSF49265">
    <property type="entry name" value="Fibronectin type III"/>
    <property type="match status" value="1"/>
</dbReference>
<dbReference type="Proteomes" id="UP000664632">
    <property type="component" value="Unassembled WGS sequence"/>
</dbReference>
<sequence length="447" mass="49148">MKVKKFTALLICGVSLSIVSLNEKSYAETNVLEGRAIIGEDTRVRVMDTTKAPYSSIIYLLKADGGFGSGTVIGKNKVLTAAHVVTSLKTSADISKASVTPARNGYYYPFGSFSIESIDMHTGWTVENNRDHDIAVVTLKPNSSGKNIGDVVPIISVNNVPNLPRGTKGLLPGYSQDKHGQLWEARGSVISQTESRVYYDMDSIGGTSGAPVYDENNQLIAVHTSEYRMGNVAYKNGGSKITGSNYEFIAKHLEQKEIDTQAPNQVTGVKASNITSTSAQLNWNASTDNVGVEKYEVYRNGSRIGESRTTSFELSGLTANTSYTISIAALDKAGNRSFLSTALIFYTEKEVEKPSENQTTWVQEKIYVAGDKVFYDGIEYRAKWWTKGNKPGMSDVWEKLSTGTIEEWKSELAYSGGNVITFKGVQYKAKWWNRGEEPGKSPVWEKM</sequence>
<dbReference type="InterPro" id="IPR050966">
    <property type="entry name" value="Glutamyl_endopeptidase"/>
</dbReference>
<dbReference type="SMART" id="SM00060">
    <property type="entry name" value="FN3"/>
    <property type="match status" value="1"/>
</dbReference>
<keyword evidence="3" id="KW-0732">Signal</keyword>
<dbReference type="Gene3D" id="2.60.40.10">
    <property type="entry name" value="Immunoglobulins"/>
    <property type="match status" value="1"/>
</dbReference>
<dbReference type="Gene3D" id="2.10.10.20">
    <property type="entry name" value="Carbohydrate-binding module superfamily 5/12"/>
    <property type="match status" value="2"/>
</dbReference>
<evidence type="ECO:0000256" key="2">
    <source>
        <dbReference type="ARBA" id="ARBA00022670"/>
    </source>
</evidence>
<dbReference type="PRINTS" id="PR00839">
    <property type="entry name" value="V8PROTEASE"/>
</dbReference>
<comment type="caution">
    <text evidence="9">The sequence shown here is derived from an EMBL/GenBank/DDBJ whole genome shotgun (WGS) entry which is preliminary data.</text>
</comment>
<keyword evidence="10" id="KW-1185">Reference proteome</keyword>
<dbReference type="PANTHER" id="PTHR15462">
    <property type="entry name" value="SERINE PROTEASE"/>
    <property type="match status" value="1"/>
</dbReference>
<dbReference type="CDD" id="cd00063">
    <property type="entry name" value="FN3"/>
    <property type="match status" value="1"/>
</dbReference>
<keyword evidence="5 7" id="KW-0720">Serine protease</keyword>
<reference evidence="9 10" key="1">
    <citation type="submission" date="2021-03" db="EMBL/GenBank/DDBJ databases">
        <title>Enterococcal diversity collection.</title>
        <authorList>
            <person name="Gilmore M.S."/>
            <person name="Schwartzman J."/>
            <person name="Van Tyne D."/>
            <person name="Martin M."/>
            <person name="Earl A.M."/>
            <person name="Manson A.L."/>
            <person name="Straub T."/>
            <person name="Salamzade R."/>
            <person name="Saavedra J."/>
            <person name="Lebreton F."/>
            <person name="Prichula J."/>
            <person name="Schaufler K."/>
            <person name="Gaca A."/>
            <person name="Sgardioli B."/>
            <person name="Wagenaar J."/>
            <person name="Strong T."/>
        </authorList>
    </citation>
    <scope>NUCLEOTIDE SEQUENCE [LARGE SCALE GENOMIC DNA]</scope>
    <source>
        <strain evidence="9 10">DIV0869a</strain>
    </source>
</reference>
<keyword evidence="6" id="KW-0624">Polysaccharide degradation</keyword>
<evidence type="ECO:0000256" key="4">
    <source>
        <dbReference type="ARBA" id="ARBA00022801"/>
    </source>
</evidence>
<keyword evidence="6" id="KW-0119">Carbohydrate metabolism</keyword>
<dbReference type="InterPro" id="IPR043504">
    <property type="entry name" value="Peptidase_S1_PA_chymotrypsin"/>
</dbReference>